<evidence type="ECO:0000256" key="18">
    <source>
        <dbReference type="SAM" id="MobiDB-lite"/>
    </source>
</evidence>
<comment type="subunit">
    <text evidence="14">Component of the ankyrin-1 complex in the erythrocyte, composed of ANK1, RHCE, RHAG, SLC4A1, EPB42, GYPA, GYPB and AQP1. Interacts with a number of integral membrane proteins and cytoskeletal proteins. Interacts (via N-terminus) with SPTB/spectrin (beta chain). Also interacts with TTN/titin. Isoform Mu17 interacts with OBSCN isoform 3/obscurin. Interacts with HIF1AN. Interacts (via ANK 1-5 repeats) with RHCE; this interaction mediates the primary membrane attachment site for ANK1. Interacts (via ANK 1-2 repeats) with AQP1 (via the N-terminal). Interacts (via ANK 1-13 repeats) with EPB42. Interacts directly with SLC4A1 (via the cytoplasmic domain); this interaction is mediated by the SLC4A1 Band 3-II and Band 3-III dimers.</text>
</comment>
<dbReference type="SMART" id="SM00005">
    <property type="entry name" value="DEATH"/>
    <property type="match status" value="1"/>
</dbReference>
<evidence type="ECO:0000256" key="12">
    <source>
        <dbReference type="ARBA" id="ARBA00023288"/>
    </source>
</evidence>
<name>A0A8C9U4N9_SCLFO</name>
<dbReference type="SMART" id="SM00248">
    <property type="entry name" value="ANK"/>
    <property type="match status" value="22"/>
</dbReference>
<dbReference type="InterPro" id="IPR000488">
    <property type="entry name" value="Death_dom"/>
</dbReference>
<feature type="repeat" description="ANK" evidence="17">
    <location>
        <begin position="643"/>
        <end position="675"/>
    </location>
</feature>
<dbReference type="FunFam" id="2.60.220.30:FF:000001">
    <property type="entry name" value="Ankyrin-3 isoform 2"/>
    <property type="match status" value="1"/>
</dbReference>
<dbReference type="Pfam" id="PF00531">
    <property type="entry name" value="Death"/>
    <property type="match status" value="1"/>
</dbReference>
<dbReference type="Pfam" id="PF00023">
    <property type="entry name" value="Ank"/>
    <property type="match status" value="1"/>
</dbReference>
<dbReference type="PRINTS" id="PR01415">
    <property type="entry name" value="ANKYRIN"/>
</dbReference>
<keyword evidence="4" id="KW-0963">Cytoplasm</keyword>
<keyword evidence="8 17" id="KW-0040">ANK repeat</keyword>
<dbReference type="Proteomes" id="UP000694397">
    <property type="component" value="Chromosome 1"/>
</dbReference>
<evidence type="ECO:0000313" key="22">
    <source>
        <dbReference type="Proteomes" id="UP000694397"/>
    </source>
</evidence>
<dbReference type="Ensembl" id="ENSSFOT00015062664.1">
    <property type="protein sequence ID" value="ENSSFOP00015061300.1"/>
    <property type="gene ID" value="ENSSFOG00015019367.2"/>
</dbReference>
<keyword evidence="11" id="KW-0379">Hydroxylation</keyword>
<dbReference type="FunFam" id="2.60.40.2660:FF:000002">
    <property type="entry name" value="Ankyrin-1 isoform B"/>
    <property type="match status" value="1"/>
</dbReference>
<feature type="repeat" description="ANK" evidence="17">
    <location>
        <begin position="346"/>
        <end position="378"/>
    </location>
</feature>
<evidence type="ECO:0000256" key="10">
    <source>
        <dbReference type="ARBA" id="ARBA00023212"/>
    </source>
</evidence>
<feature type="repeat" description="ANK" evidence="17">
    <location>
        <begin position="379"/>
        <end position="411"/>
    </location>
</feature>
<reference evidence="21 22" key="1">
    <citation type="submission" date="2019-04" db="EMBL/GenBank/DDBJ databases">
        <authorList>
            <consortium name="Wellcome Sanger Institute Data Sharing"/>
        </authorList>
    </citation>
    <scope>NUCLEOTIDE SEQUENCE [LARGE SCALE GENOMIC DNA]</scope>
</reference>
<dbReference type="Gene3D" id="2.60.40.2660">
    <property type="match status" value="1"/>
</dbReference>
<dbReference type="SMART" id="SM00218">
    <property type="entry name" value="ZU5"/>
    <property type="match status" value="1"/>
</dbReference>
<evidence type="ECO:0000259" key="20">
    <source>
        <dbReference type="PROSITE" id="PS51145"/>
    </source>
</evidence>
<dbReference type="FunFam" id="1.25.40.20:FF:000001">
    <property type="entry name" value="Ankyrin-2 isoform 2"/>
    <property type="match status" value="1"/>
</dbReference>
<dbReference type="PANTHER" id="PTHR24123">
    <property type="entry name" value="ANKYRIN REPEAT-CONTAINING"/>
    <property type="match status" value="1"/>
</dbReference>
<dbReference type="Pfam" id="PF13637">
    <property type="entry name" value="Ank_4"/>
    <property type="match status" value="1"/>
</dbReference>
<keyword evidence="10" id="KW-0206">Cytoskeleton</keyword>
<evidence type="ECO:0000256" key="4">
    <source>
        <dbReference type="ARBA" id="ARBA00022490"/>
    </source>
</evidence>
<feature type="repeat" description="ANK" evidence="17">
    <location>
        <begin position="280"/>
        <end position="312"/>
    </location>
</feature>
<dbReference type="SUPFAM" id="SSF47986">
    <property type="entry name" value="DEATH domain"/>
    <property type="match status" value="1"/>
</dbReference>
<evidence type="ECO:0000256" key="5">
    <source>
        <dbReference type="ARBA" id="ARBA00022553"/>
    </source>
</evidence>
<dbReference type="InterPro" id="IPR011029">
    <property type="entry name" value="DEATH-like_dom_sf"/>
</dbReference>
<dbReference type="CDD" id="cd08805">
    <property type="entry name" value="Death_ank1"/>
    <property type="match status" value="1"/>
</dbReference>
<dbReference type="FunFam" id="1.25.40.20:FF:000003">
    <property type="entry name" value="Ankyrin, isoform B"/>
    <property type="match status" value="1"/>
</dbReference>
<dbReference type="Pfam" id="PF12796">
    <property type="entry name" value="Ank_2"/>
    <property type="match status" value="8"/>
</dbReference>
<dbReference type="GO" id="GO:0071944">
    <property type="term" value="C:cell periphery"/>
    <property type="evidence" value="ECO:0007669"/>
    <property type="project" value="UniProtKB-ARBA"/>
</dbReference>
<dbReference type="GO" id="GO:0014731">
    <property type="term" value="C:spectrin-associated cytoskeleton"/>
    <property type="evidence" value="ECO:0007669"/>
    <property type="project" value="UniProtKB-ARBA"/>
</dbReference>
<keyword evidence="7" id="KW-0703">Sarcoplasmic reticulum</keyword>
<evidence type="ECO:0000256" key="11">
    <source>
        <dbReference type="ARBA" id="ARBA00023278"/>
    </source>
</evidence>
<evidence type="ECO:0000256" key="9">
    <source>
        <dbReference type="ARBA" id="ARBA00023136"/>
    </source>
</evidence>
<dbReference type="Pfam" id="PF17809">
    <property type="entry name" value="UPA_2"/>
    <property type="match status" value="1"/>
</dbReference>
<evidence type="ECO:0000256" key="1">
    <source>
        <dbReference type="ARBA" id="ARBA00004245"/>
    </source>
</evidence>
<accession>A0A8C9U4N9</accession>
<dbReference type="InterPro" id="IPR002110">
    <property type="entry name" value="Ankyrin_rpt"/>
</dbReference>
<evidence type="ECO:0000256" key="14">
    <source>
        <dbReference type="ARBA" id="ARBA00061944"/>
    </source>
</evidence>
<feature type="repeat" description="ANK" evidence="17">
    <location>
        <begin position="313"/>
        <end position="345"/>
    </location>
</feature>
<dbReference type="GO" id="GO:0016020">
    <property type="term" value="C:membrane"/>
    <property type="evidence" value="ECO:0007669"/>
    <property type="project" value="UniProtKB-SubCell"/>
</dbReference>
<evidence type="ECO:0000256" key="6">
    <source>
        <dbReference type="ARBA" id="ARBA00022737"/>
    </source>
</evidence>
<dbReference type="PROSITE" id="PS50297">
    <property type="entry name" value="ANK_REP_REGION"/>
    <property type="match status" value="21"/>
</dbReference>
<feature type="compositionally biased region" description="Acidic residues" evidence="18">
    <location>
        <begin position="1647"/>
        <end position="1656"/>
    </location>
</feature>
<proteinExistence type="predicted"/>
<comment type="function">
    <text evidence="13">Component of the ankyrin-1 complex, a multiprotein complex involved in the stability and shape of the erythrocyte membrane. Attaches integral membrane proteins to cytoskeletal elements; binds to the erythrocyte membrane protein band 4.2, to Na-K ATPase, to the lymphocyte membrane protein GP85, and to the cytoskeletal proteins fodrin, tubulin, vimentin and desmin. Erythrocyte ankyrins also link spectrin (beta chain) to the cytoplasmic domain of the erythrocytes anion exchange protein; they retain most or all of these binding functions.</text>
</comment>
<dbReference type="PROSITE" id="PS51145">
    <property type="entry name" value="ZU5"/>
    <property type="match status" value="2"/>
</dbReference>
<keyword evidence="6" id="KW-0677">Repeat</keyword>
<dbReference type="GeneTree" id="ENSGT00940000155760"/>
<evidence type="ECO:0000256" key="16">
    <source>
        <dbReference type="ARBA" id="ARBA00083208"/>
    </source>
</evidence>
<dbReference type="OrthoDB" id="20872at2759"/>
<feature type="repeat" description="ANK" evidence="17">
    <location>
        <begin position="511"/>
        <end position="543"/>
    </location>
</feature>
<dbReference type="SUPFAM" id="SSF48403">
    <property type="entry name" value="Ankyrin repeat"/>
    <property type="match status" value="3"/>
</dbReference>
<evidence type="ECO:0000256" key="3">
    <source>
        <dbReference type="ARBA" id="ARBA00004370"/>
    </source>
</evidence>
<dbReference type="Gene3D" id="1.25.40.20">
    <property type="entry name" value="Ankyrin repeat-containing domain"/>
    <property type="match status" value="3"/>
</dbReference>
<dbReference type="GO" id="GO:0016529">
    <property type="term" value="C:sarcoplasmic reticulum"/>
    <property type="evidence" value="ECO:0007669"/>
    <property type="project" value="UniProtKB-SubCell"/>
</dbReference>
<reference evidence="21" key="2">
    <citation type="submission" date="2025-08" db="UniProtKB">
        <authorList>
            <consortium name="Ensembl"/>
        </authorList>
    </citation>
    <scope>IDENTIFICATION</scope>
</reference>
<dbReference type="GO" id="GO:0007165">
    <property type="term" value="P:signal transduction"/>
    <property type="evidence" value="ECO:0007669"/>
    <property type="project" value="InterPro"/>
</dbReference>
<evidence type="ECO:0000256" key="8">
    <source>
        <dbReference type="ARBA" id="ARBA00023043"/>
    </source>
</evidence>
<evidence type="ECO:0000256" key="15">
    <source>
        <dbReference type="ARBA" id="ARBA00069479"/>
    </source>
</evidence>
<dbReference type="Pfam" id="PF00791">
    <property type="entry name" value="ZU5"/>
    <property type="match status" value="1"/>
</dbReference>
<feature type="repeat" description="ANK" evidence="17">
    <location>
        <begin position="709"/>
        <end position="741"/>
    </location>
</feature>
<feature type="repeat" description="ANK" evidence="17">
    <location>
        <begin position="412"/>
        <end position="444"/>
    </location>
</feature>
<gene>
    <name evidence="21" type="primary">ANK1</name>
</gene>
<feature type="region of interest" description="Disordered" evidence="18">
    <location>
        <begin position="1647"/>
        <end position="1707"/>
    </location>
</feature>
<dbReference type="InterPro" id="IPR036770">
    <property type="entry name" value="Ankyrin_rpt-contain_sf"/>
</dbReference>
<feature type="repeat" description="ANK" evidence="17">
    <location>
        <begin position="119"/>
        <end position="151"/>
    </location>
</feature>
<evidence type="ECO:0000256" key="17">
    <source>
        <dbReference type="PROSITE-ProRule" id="PRU00023"/>
    </source>
</evidence>
<dbReference type="Gene3D" id="2.60.220.30">
    <property type="match status" value="2"/>
</dbReference>
<dbReference type="PROSITE" id="PS50088">
    <property type="entry name" value="ANK_REPEAT"/>
    <property type="match status" value="21"/>
</dbReference>
<feature type="repeat" description="ANK" evidence="17">
    <location>
        <begin position="152"/>
        <end position="184"/>
    </location>
</feature>
<evidence type="ECO:0000256" key="2">
    <source>
        <dbReference type="ARBA" id="ARBA00004369"/>
    </source>
</evidence>
<feature type="repeat" description="ANK" evidence="17">
    <location>
        <begin position="185"/>
        <end position="209"/>
    </location>
</feature>
<keyword evidence="5" id="KW-0597">Phosphoprotein</keyword>
<dbReference type="FunFam" id="1.25.40.20:FF:000002">
    <property type="entry name" value="Ankyrin-2 isoform 2"/>
    <property type="match status" value="1"/>
</dbReference>
<evidence type="ECO:0000259" key="19">
    <source>
        <dbReference type="PROSITE" id="PS50017"/>
    </source>
</evidence>
<keyword evidence="9" id="KW-0472">Membrane</keyword>
<dbReference type="InterPro" id="IPR040745">
    <property type="entry name" value="Ankyrin_UPA"/>
</dbReference>
<feature type="domain" description="ZU5" evidence="20">
    <location>
        <begin position="946"/>
        <end position="1099"/>
    </location>
</feature>
<keyword evidence="22" id="KW-1185">Reference proteome</keyword>
<feature type="repeat" description="ANK" evidence="17">
    <location>
        <begin position="478"/>
        <end position="510"/>
    </location>
</feature>
<dbReference type="FunFam" id="2.60.220.30:FF:000002">
    <property type="entry name" value="Ankyrin-3 isoform 2"/>
    <property type="match status" value="1"/>
</dbReference>
<organism evidence="21 22">
    <name type="scientific">Scleropages formosus</name>
    <name type="common">Asian bonytongue</name>
    <name type="synonym">Osteoglossum formosum</name>
    <dbReference type="NCBI Taxonomy" id="113540"/>
    <lineage>
        <taxon>Eukaryota</taxon>
        <taxon>Metazoa</taxon>
        <taxon>Chordata</taxon>
        <taxon>Craniata</taxon>
        <taxon>Vertebrata</taxon>
        <taxon>Euteleostomi</taxon>
        <taxon>Actinopterygii</taxon>
        <taxon>Neopterygii</taxon>
        <taxon>Teleostei</taxon>
        <taxon>Osteoglossocephala</taxon>
        <taxon>Osteoglossomorpha</taxon>
        <taxon>Osteoglossiformes</taxon>
        <taxon>Osteoglossidae</taxon>
        <taxon>Scleropages</taxon>
    </lineage>
</organism>
<dbReference type="InterPro" id="IPR051165">
    <property type="entry name" value="Multifunctional_ANK_Repeat"/>
</dbReference>
<feature type="domain" description="ZU5" evidence="20">
    <location>
        <begin position="1101"/>
        <end position="1247"/>
    </location>
</feature>
<feature type="repeat" description="ANK" evidence="17">
    <location>
        <begin position="86"/>
        <end position="118"/>
    </location>
</feature>
<feature type="repeat" description="ANK" evidence="17">
    <location>
        <begin position="445"/>
        <end position="477"/>
    </location>
</feature>
<evidence type="ECO:0000256" key="7">
    <source>
        <dbReference type="ARBA" id="ARBA00022951"/>
    </source>
</evidence>
<dbReference type="Pfam" id="PF13857">
    <property type="entry name" value="Ank_5"/>
    <property type="match status" value="1"/>
</dbReference>
<feature type="repeat" description="ANK" evidence="17">
    <location>
        <begin position="775"/>
        <end position="807"/>
    </location>
</feature>
<dbReference type="PANTHER" id="PTHR24123:SF71">
    <property type="entry name" value="ANKYRIN 1, ERYTHROCYTIC A ISOFORM X1"/>
    <property type="match status" value="1"/>
</dbReference>
<evidence type="ECO:0000313" key="21">
    <source>
        <dbReference type="Ensembl" id="ENSSFOP00015061300.1"/>
    </source>
</evidence>
<feature type="repeat" description="ANK" evidence="17">
    <location>
        <begin position="544"/>
        <end position="576"/>
    </location>
</feature>
<dbReference type="FunFam" id="1.10.533.10:FF:000010">
    <property type="entry name" value="Ankyrin 1"/>
    <property type="match status" value="1"/>
</dbReference>
<comment type="subcellular location">
    <subcellularLocation>
        <location evidence="1">Cytoplasm</location>
        <location evidence="1">Cytoskeleton</location>
    </subcellularLocation>
    <subcellularLocation>
        <location evidence="3">Membrane</location>
    </subcellularLocation>
    <subcellularLocation>
        <location evidence="2">Sarcoplasmic reticulum</location>
    </subcellularLocation>
</comment>
<evidence type="ECO:0000256" key="13">
    <source>
        <dbReference type="ARBA" id="ARBA00058177"/>
    </source>
</evidence>
<feature type="repeat" description="ANK" evidence="17">
    <location>
        <begin position="610"/>
        <end position="642"/>
    </location>
</feature>
<reference evidence="21" key="3">
    <citation type="submission" date="2025-09" db="UniProtKB">
        <authorList>
            <consortium name="Ensembl"/>
        </authorList>
    </citation>
    <scope>IDENTIFICATION</scope>
</reference>
<feature type="repeat" description="ANK" evidence="17">
    <location>
        <begin position="247"/>
        <end position="279"/>
    </location>
</feature>
<dbReference type="PROSITE" id="PS50017">
    <property type="entry name" value="DEATH_DOMAIN"/>
    <property type="match status" value="1"/>
</dbReference>
<sequence length="1884" mass="205682">MWAPLCNLFCALNRQRATKQDPAVPNVTDKHKSCGTLLCDGDSAPVCCTHVADAATSFLRAARSGNLDKALDHIRNGIDINTANQNGLNGLHLASKEGHVKMVLELLHNGIVLETTTKKGNTALHIASLAGQEQVVAELVNYGANVNAQSQKGFTPLYMAAQENHLEVVKLLLENGANQSIPTEDGFTPLAVALQQGHENVVALLINYGTKGKVRLPALHIAARNDDTRTAAVLLQNDPNPDVLSKTGFTPLHIAAHYENLNVAQLLLNRGANVNFTPKNGITPLHIAARRGNVIMVRLLLDRGAQIDAKTKDELTPLHCAARNGHVRVIEILLDHGAPLQAKTKNGLSPIHMAAQGDHMDCVRQLLQYNAEIDDITLDHLTPLHVAAHCGHHRMAKVLLDKGAKPNARALNGFTPLHIACKKNHMRVMDLLLKHSASLEAVTESGLTPLHVASFMGHLNIVKILLQKGASPNVSNVKVETPLHMASRAGHCEVAQFLLQNNAQVDAKAKDDQTPLHCASRMGHKELVKLLLEHKANPNSTTTAGHTPLHIAAREGHVQTARILLDMEAQQTKMTKKGFTPLHVASKYGKVDVAELLLERAANPNAAGKNGPTPLHVAVHHNNLDVVKLLVSKGGSPHSAARNGYTPLHIASKQNQLEVASCLLQHGASANTESLQGITPLHLAAQEGCPDMVSLLISKQANVNLGNKSGLTPLHLVTQEGHVGIADILVKQGASVYAATRMGYTPLHMACHYGNIKMVKFLLQHQANVNSKTRVGYTPLHQAAQQGHTDIVTLLLKHGALPNETTTNGISALAIAKRLGYISVIDVLKLVTEETVSTVRSTMTEKHRMSFPETVDEILDVSEDEGEELMGVDGAKYPKMDDLKDHDEDFLNYSPAIPRIPCVSPETVILKDMEQEYDEDSLIPSSPATETSDNVSPVASPIHTGFLVSFMVDARGGSMRGSRHNGLRVIIPPRTCAAPTRITCRLVKPQKLTTPPPLMEGEGLASRIISLGPASMQFLGPVIVEIPHFAALGRGDRELVVLRSENGSVWKEHRNRYGDDVLETILNGMDEESEEELGKKRILRIISTDFPLYFAVVSRVQQESDLIGPEGGHLTSRLIPLVQATFPETAVTKRVRLGLQAQPIPDELVAKLLGNQATFSPVVTVEPRRRKFHRPIGLRIPLPPSWRDSPRDSGEGDTTSLRLLCSVIGGTAPAQWEDITGTTKLVYSNDCASFTTNVSARFWLADCPRTAEAVTFANLLYRELSAVPYMAKFVVFAKMNEMREGRLRCYCMTDDKMDKTLEQHENFTEVARSRDIEVMEGMPLHLECSGNLVPVRKATQQPRSFSFQAFRDNRLPVSVKVRDSSKEPSGFLSFLRKPTKYEDSQQVLCNLNITMPPCIKVILFAYDGFLINTNSSIIVLEAFHGLALITSAQQELKMALISEQLGLSWAELARELQFSVDDINKIRVENPNSLLEQSSTLLNLWATREGKKAKMESLYAALRSIDRTDIVSMLEGQGPQPRPGSCEVGGRRHADRDHLLPSTMTNGYGVAQEELLSPSSMQYSLPSPVGGEPYWQEVSSMECAPIATTEEDTLMEMSEVQVWPSGASPSLVAVEDSSLSLEWSNADELEGALSLPYGSLGRGSMELVEDDTEPGADSEHSSIGFNHNGLDGGQRSEVRRSEVAAGSSMTAGTGIVAGEGEGVERPSSEEGLSLVAGQQRVYARLSESPGLTRCIGINQALIKMHWLKESNTGMQGFQKKIVQLAQQSWSSHTHTPTQTHLCTTVMVFKGDELEDIPGEQVSEEQFTDEHGNIVTKKVSFTHKVSYSVRWPCSHYTDPTVYALVQPSKVDLDYPSEGILCQGYHSESNLSQGYHSKSELSQGCY</sequence>
<dbReference type="InterPro" id="IPR000906">
    <property type="entry name" value="ZU5_dom"/>
</dbReference>
<feature type="domain" description="Death" evidence="19">
    <location>
        <begin position="1434"/>
        <end position="1518"/>
    </location>
</feature>
<keyword evidence="12" id="KW-0449">Lipoprotein</keyword>
<dbReference type="Gene3D" id="1.10.533.10">
    <property type="entry name" value="Death Domain, Fas"/>
    <property type="match status" value="1"/>
</dbReference>
<feature type="repeat" description="ANK" evidence="17">
    <location>
        <begin position="676"/>
        <end position="708"/>
    </location>
</feature>
<protein>
    <recommendedName>
        <fullName evidence="15">Ankyrin-1</fullName>
    </recommendedName>
    <alternativeName>
        <fullName evidence="16">Erythrocyte ankyrin</fullName>
    </alternativeName>
</protein>
<feature type="repeat" description="ANK" evidence="17">
    <location>
        <begin position="742"/>
        <end position="774"/>
    </location>
</feature>
<feature type="repeat" description="ANK" evidence="17">
    <location>
        <begin position="577"/>
        <end position="609"/>
    </location>
</feature>